<protein>
    <submittedName>
        <fullName evidence="2">Uncharacterized protein</fullName>
    </submittedName>
</protein>
<comment type="caution">
    <text evidence="2">The sequence shown here is derived from an EMBL/GenBank/DDBJ whole genome shotgun (WGS) entry which is preliminary data.</text>
</comment>
<reference evidence="2" key="1">
    <citation type="journal article" date="2014" name="Front. Microbiol.">
        <title>High frequency of phylogenetically diverse reductive dehalogenase-homologous genes in deep subseafloor sedimentary metagenomes.</title>
        <authorList>
            <person name="Kawai M."/>
            <person name="Futagami T."/>
            <person name="Toyoda A."/>
            <person name="Takaki Y."/>
            <person name="Nishi S."/>
            <person name="Hori S."/>
            <person name="Arai W."/>
            <person name="Tsubouchi T."/>
            <person name="Morono Y."/>
            <person name="Uchiyama I."/>
            <person name="Ito T."/>
            <person name="Fujiyama A."/>
            <person name="Inagaki F."/>
            <person name="Takami H."/>
        </authorList>
    </citation>
    <scope>NUCLEOTIDE SEQUENCE</scope>
    <source>
        <strain evidence="2">Expedition CK06-06</strain>
    </source>
</reference>
<name>X0TV83_9ZZZZ</name>
<dbReference type="AlphaFoldDB" id="X0TV83"/>
<accession>X0TV83</accession>
<organism evidence="2">
    <name type="scientific">marine sediment metagenome</name>
    <dbReference type="NCBI Taxonomy" id="412755"/>
    <lineage>
        <taxon>unclassified sequences</taxon>
        <taxon>metagenomes</taxon>
        <taxon>ecological metagenomes</taxon>
    </lineage>
</organism>
<evidence type="ECO:0000256" key="1">
    <source>
        <dbReference type="SAM" id="Phobius"/>
    </source>
</evidence>
<keyword evidence="1" id="KW-0812">Transmembrane</keyword>
<feature type="transmembrane region" description="Helical" evidence="1">
    <location>
        <begin position="77"/>
        <end position="95"/>
    </location>
</feature>
<proteinExistence type="predicted"/>
<feature type="non-terminal residue" evidence="2">
    <location>
        <position position="99"/>
    </location>
</feature>
<evidence type="ECO:0000313" key="2">
    <source>
        <dbReference type="EMBL" id="GAF97473.1"/>
    </source>
</evidence>
<sequence>MEEKSEKTYSGLFRIFLTWGIFLIVAGVSMGYSLQTVASMNISEYGHLSLLEIANSQGIFYLPGMPDFLIRGTASNMLYDLGAALTIIAVAFYFIDLKG</sequence>
<gene>
    <name evidence="2" type="ORF">S01H1_23413</name>
</gene>
<keyword evidence="1" id="KW-0472">Membrane</keyword>
<keyword evidence="1" id="KW-1133">Transmembrane helix</keyword>
<dbReference type="EMBL" id="BARS01013511">
    <property type="protein sequence ID" value="GAF97473.1"/>
    <property type="molecule type" value="Genomic_DNA"/>
</dbReference>
<feature type="transmembrane region" description="Helical" evidence="1">
    <location>
        <begin position="12"/>
        <end position="34"/>
    </location>
</feature>